<feature type="region of interest" description="Disordered" evidence="1">
    <location>
        <begin position="1"/>
        <end position="77"/>
    </location>
</feature>
<feature type="compositionally biased region" description="Polar residues" evidence="1">
    <location>
        <begin position="42"/>
        <end position="59"/>
    </location>
</feature>
<dbReference type="EMBL" id="CAJOBB010027384">
    <property type="protein sequence ID" value="CAF4422600.1"/>
    <property type="molecule type" value="Genomic_DNA"/>
</dbReference>
<gene>
    <name evidence="2" type="ORF">KXQ929_LOCUS52284</name>
</gene>
<name>A0A820QGW0_9BILA</name>
<accession>A0A820QGW0</accession>
<dbReference type="AlphaFoldDB" id="A0A820QGW0"/>
<proteinExistence type="predicted"/>
<evidence type="ECO:0000256" key="1">
    <source>
        <dbReference type="SAM" id="MobiDB-lite"/>
    </source>
</evidence>
<protein>
    <submittedName>
        <fullName evidence="2">Uncharacterized protein</fullName>
    </submittedName>
</protein>
<reference evidence="2" key="1">
    <citation type="submission" date="2021-02" db="EMBL/GenBank/DDBJ databases">
        <authorList>
            <person name="Nowell W R."/>
        </authorList>
    </citation>
    <scope>NUCLEOTIDE SEQUENCE</scope>
</reference>
<organism evidence="2 3">
    <name type="scientific">Adineta steineri</name>
    <dbReference type="NCBI Taxonomy" id="433720"/>
    <lineage>
        <taxon>Eukaryota</taxon>
        <taxon>Metazoa</taxon>
        <taxon>Spiralia</taxon>
        <taxon>Gnathifera</taxon>
        <taxon>Rotifera</taxon>
        <taxon>Eurotatoria</taxon>
        <taxon>Bdelloidea</taxon>
        <taxon>Adinetida</taxon>
        <taxon>Adinetidae</taxon>
        <taxon>Adineta</taxon>
    </lineage>
</organism>
<evidence type="ECO:0000313" key="2">
    <source>
        <dbReference type="EMBL" id="CAF4422600.1"/>
    </source>
</evidence>
<sequence>DAHMPSPYLDAAPRQSLPQSGGMRGRSNALQASNRPAIGYDQYSNPSARGDSNANTSQKGPMRGRGPLRGNHQATEE</sequence>
<feature type="non-terminal residue" evidence="2">
    <location>
        <position position="77"/>
    </location>
</feature>
<comment type="caution">
    <text evidence="2">The sequence shown here is derived from an EMBL/GenBank/DDBJ whole genome shotgun (WGS) entry which is preliminary data.</text>
</comment>
<evidence type="ECO:0000313" key="3">
    <source>
        <dbReference type="Proteomes" id="UP000663868"/>
    </source>
</evidence>
<dbReference type="Proteomes" id="UP000663868">
    <property type="component" value="Unassembled WGS sequence"/>
</dbReference>